<feature type="compositionally biased region" description="Polar residues" evidence="1">
    <location>
        <begin position="271"/>
        <end position="280"/>
    </location>
</feature>
<evidence type="ECO:0008006" key="4">
    <source>
        <dbReference type="Google" id="ProtNLM"/>
    </source>
</evidence>
<comment type="caution">
    <text evidence="2">The sequence shown here is derived from an EMBL/GenBank/DDBJ whole genome shotgun (WGS) entry which is preliminary data.</text>
</comment>
<reference evidence="2 3" key="1">
    <citation type="submission" date="2016-12" db="EMBL/GenBank/DDBJ databases">
        <title>Genome Mining:The Detection of Biosynthetic Gene Clusters to Aid in the Expression of Curamycin A produced by Streptomyces sp. strain CZA14.</title>
        <authorList>
            <person name="Durrell K.A."/>
            <person name="Kirby B.M."/>
            <person name="Khan W."/>
            <person name="Mthethwa T."/>
            <person name="Le Roes-Hill M."/>
        </authorList>
    </citation>
    <scope>NUCLEOTIDE SEQUENCE [LARGE SCALE GENOMIC DNA]</scope>
    <source>
        <strain evidence="2 3">CZA14</strain>
    </source>
</reference>
<name>A0ABX3Y7F3_9ACTN</name>
<keyword evidence="3" id="KW-1185">Reference proteome</keyword>
<protein>
    <recommendedName>
        <fullName evidence="4">Glycosyl hydrolase</fullName>
    </recommendedName>
</protein>
<organism evidence="2 3">
    <name type="scientific">Streptomyces pharetrae CZA14</name>
    <dbReference type="NCBI Taxonomy" id="1144883"/>
    <lineage>
        <taxon>Bacteria</taxon>
        <taxon>Bacillati</taxon>
        <taxon>Actinomycetota</taxon>
        <taxon>Actinomycetes</taxon>
        <taxon>Kitasatosporales</taxon>
        <taxon>Streptomycetaceae</taxon>
        <taxon>Streptomyces</taxon>
    </lineage>
</organism>
<feature type="compositionally biased region" description="Pro residues" evidence="1">
    <location>
        <begin position="205"/>
        <end position="214"/>
    </location>
</feature>
<dbReference type="EMBL" id="MRYD01000407">
    <property type="protein sequence ID" value="OSZ55795.1"/>
    <property type="molecule type" value="Genomic_DNA"/>
</dbReference>
<evidence type="ECO:0000313" key="2">
    <source>
        <dbReference type="EMBL" id="OSZ55795.1"/>
    </source>
</evidence>
<evidence type="ECO:0000256" key="1">
    <source>
        <dbReference type="SAM" id="MobiDB-lite"/>
    </source>
</evidence>
<feature type="region of interest" description="Disordered" evidence="1">
    <location>
        <begin position="190"/>
        <end position="289"/>
    </location>
</feature>
<dbReference type="Proteomes" id="UP000194266">
    <property type="component" value="Unassembled WGS sequence"/>
</dbReference>
<proteinExistence type="predicted"/>
<accession>A0ABX3Y7F3</accession>
<evidence type="ECO:0000313" key="3">
    <source>
        <dbReference type="Proteomes" id="UP000194266"/>
    </source>
</evidence>
<dbReference type="RefSeq" id="WP_318275726.1">
    <property type="nucleotide sequence ID" value="NZ_MRYD01000407.1"/>
</dbReference>
<sequence length="289" mass="30342">MVSAIEDYAFIGDLHSGALVGRDGSIDWLRLPRSDSPACWVPPLLTWVITVQADLATSDIPGVRTIGLSLLPLEANLSVALAAGLLAVSGTAYFAYRETRLRLATAWRLPRHPMSFMEGARLLSVLRQVGPVYRFCHAEFRDRVVGGTATACDTTEAEADEGAARHDGPSPSLALHWHFALTVTVTVAGTAPAPPPPGSVRRTARPPPPRPCAPAGPRRRTLHCTAWARSRGSGPARARRPAAGPPSPMSRDTPAPSSSAYTPGPACTHIASETSGSSPRTAAAAVGLS</sequence>
<gene>
    <name evidence="2" type="ORF">OQI_36490</name>
</gene>